<accession>A0A5E7B3C7</accession>
<dbReference type="EMBL" id="CABVHU010000003">
    <property type="protein sequence ID" value="VVN85956.1"/>
    <property type="molecule type" value="Genomic_DNA"/>
</dbReference>
<evidence type="ECO:0000313" key="2">
    <source>
        <dbReference type="Proteomes" id="UP000409037"/>
    </source>
</evidence>
<sequence>MCHFSVPQRHPLSLLTTSLRLLEGARAVNQAAGTLSQGSKAVSANTGDFSSIDALPQPDFSAQRDKRLKAQRNILYFRLTHYRLR</sequence>
<dbReference type="AlphaFoldDB" id="A0A5E7B3C7"/>
<organism evidence="1 2">
    <name type="scientific">Pseudomonas fluorescens</name>
    <dbReference type="NCBI Taxonomy" id="294"/>
    <lineage>
        <taxon>Bacteria</taxon>
        <taxon>Pseudomonadati</taxon>
        <taxon>Pseudomonadota</taxon>
        <taxon>Gammaproteobacteria</taxon>
        <taxon>Pseudomonadales</taxon>
        <taxon>Pseudomonadaceae</taxon>
        <taxon>Pseudomonas</taxon>
    </lineage>
</organism>
<name>A0A5E7B3C7_PSEFL</name>
<gene>
    <name evidence="1" type="ORF">PS833_01471</name>
</gene>
<dbReference type="Proteomes" id="UP000409037">
    <property type="component" value="Unassembled WGS sequence"/>
</dbReference>
<protein>
    <submittedName>
        <fullName evidence="1">Uncharacterized protein</fullName>
    </submittedName>
</protein>
<reference evidence="1 2" key="1">
    <citation type="submission" date="2019-09" db="EMBL/GenBank/DDBJ databases">
        <authorList>
            <person name="Chandra G."/>
            <person name="Truman W A."/>
        </authorList>
    </citation>
    <scope>NUCLEOTIDE SEQUENCE [LARGE SCALE GENOMIC DNA]</scope>
    <source>
        <strain evidence="1">PS833</strain>
    </source>
</reference>
<proteinExistence type="predicted"/>
<evidence type="ECO:0000313" key="1">
    <source>
        <dbReference type="EMBL" id="VVN85956.1"/>
    </source>
</evidence>